<dbReference type="SMART" id="SM00054">
    <property type="entry name" value="EFh"/>
    <property type="match status" value="2"/>
</dbReference>
<comment type="subcellular location">
    <subcellularLocation>
        <location evidence="1">Cytoplasm</location>
        <location evidence="1">Cytoskeleton</location>
        <location evidence="1">Flagellum axoneme</location>
    </subcellularLocation>
</comment>
<dbReference type="InterPro" id="IPR011992">
    <property type="entry name" value="EF-hand-dom_pair"/>
</dbReference>
<dbReference type="AlphaFoldDB" id="A0A8J1V0B2"/>
<dbReference type="PROSITE" id="PS00018">
    <property type="entry name" value="EF_HAND_1"/>
    <property type="match status" value="2"/>
</dbReference>
<dbReference type="CDD" id="cd00051">
    <property type="entry name" value="EFh"/>
    <property type="match status" value="1"/>
</dbReference>
<dbReference type="SUPFAM" id="SSF47473">
    <property type="entry name" value="EF-hand"/>
    <property type="match status" value="1"/>
</dbReference>
<evidence type="ECO:0000256" key="7">
    <source>
        <dbReference type="ARBA" id="ARBA00023212"/>
    </source>
</evidence>
<dbReference type="PANTHER" id="PTHR12086:SF12">
    <property type="entry name" value="EF-HAND DOMAIN-CONTAINING FAMILY MEMBER B"/>
    <property type="match status" value="1"/>
</dbReference>
<reference evidence="9" key="1">
    <citation type="submission" date="2022-03" db="EMBL/GenBank/DDBJ databases">
        <authorList>
            <person name="Martin C."/>
        </authorList>
    </citation>
    <scope>NUCLEOTIDE SEQUENCE</scope>
</reference>
<dbReference type="EMBL" id="CAIIXF020000007">
    <property type="protein sequence ID" value="CAH1790546.1"/>
    <property type="molecule type" value="Genomic_DNA"/>
</dbReference>
<sequence length="586" mass="66363">MSAETARSSAVRLPEINVGTIYDGKYKDRRPELKAAGKLTATGESAQNCLKPPDKRPTSPEAIRRFRDTLRPEAGKITVFYGKAHDPHLQWAKEMRHGVNTKPSMFAGELVNPDPKTRFKQKVNEKKESLYASHARGPLGSSHNQRERLPTDLDPQSFTFGIQTEKDITAGELVSPNKSYNVVQAEGEEGRDLYRKTHHAFKVSEALNRNYVSPDYCSTDKFGVPTPHDNDGRHVRDTLKWLHDTNTEKAAQVVNKRVDDFRERTQPQLGKVHDPIKDTLKVGPDHTFGIMVKPDEYGAGDLMHARSPTNYLRGKERTRGVLAAIRQHLKKANYHNFHDLLHAFQHYDKNGSGKVDINELREVCVQFNLPVDAVLLEQLMDYCDVDRDGYINYIEFSNFLNWKDKMPTGQPEVIQSHPGTPKLVKEKDLVAKSPTSRESTPRRIQKQIDAAMVDHRTSASLINATVGGISTKDYRTYGVPTIRTDKAAPRIRRVCDRTNYGDESDAFGLVNPSIFSTRGLSEKDFLRARPKEEIRQVFTNIGVHMTLDDFDKIYDQAASFDPRGQVSIELFRSVLDQNEAGRIIVE</sequence>
<keyword evidence="4" id="KW-0106">Calcium</keyword>
<keyword evidence="5" id="KW-0282">Flagellum</keyword>
<organism evidence="9 10">
    <name type="scientific">Owenia fusiformis</name>
    <name type="common">Polychaete worm</name>
    <dbReference type="NCBI Taxonomy" id="6347"/>
    <lineage>
        <taxon>Eukaryota</taxon>
        <taxon>Metazoa</taxon>
        <taxon>Spiralia</taxon>
        <taxon>Lophotrochozoa</taxon>
        <taxon>Annelida</taxon>
        <taxon>Polychaeta</taxon>
        <taxon>Sedentaria</taxon>
        <taxon>Canalipalpata</taxon>
        <taxon>Sabellida</taxon>
        <taxon>Oweniida</taxon>
        <taxon>Oweniidae</taxon>
        <taxon>Owenia</taxon>
    </lineage>
</organism>
<evidence type="ECO:0000256" key="5">
    <source>
        <dbReference type="ARBA" id="ARBA00022846"/>
    </source>
</evidence>
<accession>A0A8J1V0B2</accession>
<dbReference type="Pfam" id="PF25325">
    <property type="entry name" value="EF-hand_EFHB_C"/>
    <property type="match status" value="1"/>
</dbReference>
<dbReference type="Proteomes" id="UP000749559">
    <property type="component" value="Unassembled WGS sequence"/>
</dbReference>
<keyword evidence="3" id="KW-0677">Repeat</keyword>
<evidence type="ECO:0000313" key="9">
    <source>
        <dbReference type="EMBL" id="CAH1790546.1"/>
    </source>
</evidence>
<keyword evidence="10" id="KW-1185">Reference proteome</keyword>
<dbReference type="InterPro" id="IPR057428">
    <property type="entry name" value="EFHB_EF-hand_C"/>
</dbReference>
<dbReference type="GO" id="GO:0005509">
    <property type="term" value="F:calcium ion binding"/>
    <property type="evidence" value="ECO:0007669"/>
    <property type="project" value="InterPro"/>
</dbReference>
<dbReference type="InterPro" id="IPR002048">
    <property type="entry name" value="EF_hand_dom"/>
</dbReference>
<evidence type="ECO:0000256" key="1">
    <source>
        <dbReference type="ARBA" id="ARBA00004611"/>
    </source>
</evidence>
<name>A0A8J1V0B2_OWEFU</name>
<dbReference type="PANTHER" id="PTHR12086">
    <property type="entry name" value="EF-HAND DOMAIN C-TERMINAL CONTAINING PROTEIN"/>
    <property type="match status" value="1"/>
</dbReference>
<evidence type="ECO:0000256" key="3">
    <source>
        <dbReference type="ARBA" id="ARBA00022737"/>
    </source>
</evidence>
<dbReference type="InterPro" id="IPR040193">
    <property type="entry name" value="EFHC1/EFHC2/EFHB"/>
</dbReference>
<dbReference type="Gene3D" id="1.10.238.10">
    <property type="entry name" value="EF-hand"/>
    <property type="match status" value="1"/>
</dbReference>
<dbReference type="Pfam" id="PF13499">
    <property type="entry name" value="EF-hand_7"/>
    <property type="match status" value="1"/>
</dbReference>
<dbReference type="InterPro" id="IPR018247">
    <property type="entry name" value="EF_Hand_1_Ca_BS"/>
</dbReference>
<comment type="caution">
    <text evidence="9">The sequence shown here is derived from an EMBL/GenBank/DDBJ whole genome shotgun (WGS) entry which is preliminary data.</text>
</comment>
<evidence type="ECO:0000256" key="2">
    <source>
        <dbReference type="ARBA" id="ARBA00022490"/>
    </source>
</evidence>
<keyword evidence="7" id="KW-0206">Cytoskeleton</keyword>
<protein>
    <submittedName>
        <fullName evidence="9">Uncharacterized protein</fullName>
    </submittedName>
</protein>
<evidence type="ECO:0000256" key="6">
    <source>
        <dbReference type="ARBA" id="ARBA00023069"/>
    </source>
</evidence>
<evidence type="ECO:0000256" key="4">
    <source>
        <dbReference type="ARBA" id="ARBA00022837"/>
    </source>
</evidence>
<keyword evidence="6" id="KW-0969">Cilium</keyword>
<dbReference type="OrthoDB" id="2096280at2759"/>
<keyword evidence="8" id="KW-0966">Cell projection</keyword>
<proteinExistence type="predicted"/>
<dbReference type="PROSITE" id="PS50222">
    <property type="entry name" value="EF_HAND_2"/>
    <property type="match status" value="2"/>
</dbReference>
<keyword evidence="2" id="KW-0963">Cytoplasm</keyword>
<gene>
    <name evidence="9" type="ORF">OFUS_LOCUS15737</name>
</gene>
<evidence type="ECO:0000313" key="10">
    <source>
        <dbReference type="Proteomes" id="UP000749559"/>
    </source>
</evidence>
<evidence type="ECO:0000256" key="8">
    <source>
        <dbReference type="ARBA" id="ARBA00023273"/>
    </source>
</evidence>